<keyword evidence="3" id="KW-1185">Reference proteome</keyword>
<dbReference type="EMBL" id="CAVLEF010000008">
    <property type="protein sequence ID" value="CAK1546493.1"/>
    <property type="molecule type" value="Genomic_DNA"/>
</dbReference>
<comment type="caution">
    <text evidence="2">The sequence shown here is derived from an EMBL/GenBank/DDBJ whole genome shotgun (WGS) entry which is preliminary data.</text>
</comment>
<name>A0AAV1JDA8_9NEOP</name>
<sequence length="124" mass="13943">MQRPINARRQNSFILDTCRRWKTSSELKQLIQHASLNGRGVLRIRTYQLGDRCSWFQGCASCAGDLDTRPETAGCSAVRPVNVLAIGRRPAGMQRAPRDNKVSRSPSERRMMPVGHGQCRMAEC</sequence>
<feature type="compositionally biased region" description="Basic and acidic residues" evidence="1">
    <location>
        <begin position="96"/>
        <end position="111"/>
    </location>
</feature>
<dbReference type="AlphaFoldDB" id="A0AAV1JDA8"/>
<evidence type="ECO:0000313" key="2">
    <source>
        <dbReference type="EMBL" id="CAK1546493.1"/>
    </source>
</evidence>
<protein>
    <submittedName>
        <fullName evidence="2">Uncharacterized protein</fullName>
    </submittedName>
</protein>
<evidence type="ECO:0000256" key="1">
    <source>
        <dbReference type="SAM" id="MobiDB-lite"/>
    </source>
</evidence>
<feature type="region of interest" description="Disordered" evidence="1">
    <location>
        <begin position="88"/>
        <end position="116"/>
    </location>
</feature>
<organism evidence="2 3">
    <name type="scientific">Leptosia nina</name>
    <dbReference type="NCBI Taxonomy" id="320188"/>
    <lineage>
        <taxon>Eukaryota</taxon>
        <taxon>Metazoa</taxon>
        <taxon>Ecdysozoa</taxon>
        <taxon>Arthropoda</taxon>
        <taxon>Hexapoda</taxon>
        <taxon>Insecta</taxon>
        <taxon>Pterygota</taxon>
        <taxon>Neoptera</taxon>
        <taxon>Endopterygota</taxon>
        <taxon>Lepidoptera</taxon>
        <taxon>Glossata</taxon>
        <taxon>Ditrysia</taxon>
        <taxon>Papilionoidea</taxon>
        <taxon>Pieridae</taxon>
        <taxon>Pierinae</taxon>
        <taxon>Leptosia</taxon>
    </lineage>
</organism>
<proteinExistence type="predicted"/>
<gene>
    <name evidence="2" type="ORF">LNINA_LOCUS6058</name>
</gene>
<accession>A0AAV1JDA8</accession>
<dbReference type="Proteomes" id="UP001497472">
    <property type="component" value="Unassembled WGS sequence"/>
</dbReference>
<evidence type="ECO:0000313" key="3">
    <source>
        <dbReference type="Proteomes" id="UP001497472"/>
    </source>
</evidence>
<reference evidence="2 3" key="1">
    <citation type="submission" date="2023-11" db="EMBL/GenBank/DDBJ databases">
        <authorList>
            <person name="Okamura Y."/>
        </authorList>
    </citation>
    <scope>NUCLEOTIDE SEQUENCE [LARGE SCALE GENOMIC DNA]</scope>
</reference>